<protein>
    <submittedName>
        <fullName evidence="1">Uncharacterized protein</fullName>
    </submittedName>
</protein>
<evidence type="ECO:0000313" key="2">
    <source>
        <dbReference type="EMBL" id="MBB6000327.1"/>
    </source>
</evidence>
<dbReference type="EMBL" id="JACHLY010000001">
    <property type="protein sequence ID" value="MBB5996530.1"/>
    <property type="molecule type" value="Genomic_DNA"/>
</dbReference>
<accession>A0A841E7J6</accession>
<dbReference type="AlphaFoldDB" id="A0A841E7J6"/>
<dbReference type="EMBL" id="JACHLY010000001">
    <property type="protein sequence ID" value="MBB6000327.1"/>
    <property type="molecule type" value="Genomic_DNA"/>
</dbReference>
<keyword evidence="3" id="KW-1185">Reference proteome</keyword>
<gene>
    <name evidence="1" type="ORF">HNR25_000281</name>
    <name evidence="2" type="ORF">HNR25_004078</name>
</gene>
<comment type="caution">
    <text evidence="1">The sequence shown here is derived from an EMBL/GenBank/DDBJ whole genome shotgun (WGS) entry which is preliminary data.</text>
</comment>
<evidence type="ECO:0000313" key="1">
    <source>
        <dbReference type="EMBL" id="MBB5996530.1"/>
    </source>
</evidence>
<reference evidence="1 3" key="1">
    <citation type="submission" date="2020-08" db="EMBL/GenBank/DDBJ databases">
        <title>Sequencing the genomes of 1000 actinobacteria strains.</title>
        <authorList>
            <person name="Klenk H.-P."/>
        </authorList>
    </citation>
    <scope>NUCLEOTIDE SEQUENCE [LARGE SCALE GENOMIC DNA]</scope>
    <source>
        <strain evidence="1 3">DSM 44593</strain>
    </source>
</reference>
<dbReference type="Proteomes" id="UP000578077">
    <property type="component" value="Unassembled WGS sequence"/>
</dbReference>
<evidence type="ECO:0000313" key="3">
    <source>
        <dbReference type="Proteomes" id="UP000578077"/>
    </source>
</evidence>
<name>A0A841E7J6_9ACTN</name>
<organism evidence="1 3">
    <name type="scientific">Streptomonospora salina</name>
    <dbReference type="NCBI Taxonomy" id="104205"/>
    <lineage>
        <taxon>Bacteria</taxon>
        <taxon>Bacillati</taxon>
        <taxon>Actinomycetota</taxon>
        <taxon>Actinomycetes</taxon>
        <taxon>Streptosporangiales</taxon>
        <taxon>Nocardiopsidaceae</taxon>
        <taxon>Streptomonospora</taxon>
    </lineage>
</organism>
<dbReference type="RefSeq" id="WP_184632737.1">
    <property type="nucleotide sequence ID" value="NZ_BAABKT010000055.1"/>
</dbReference>
<proteinExistence type="predicted"/>
<sequence length="96" mass="10523">MAYRNLAYELAVLNGLRVRLEWHGLDAVLIESVTGLRVSVPGADEAVWITADSRGRVLLWNGDFLLSSAWASADEAPEIARAARAYLPSERARIDG</sequence>